<dbReference type="GO" id="GO:0003677">
    <property type="term" value="F:DNA binding"/>
    <property type="evidence" value="ECO:0007669"/>
    <property type="project" value="InterPro"/>
</dbReference>
<dbReference type="EMBL" id="AE007869">
    <property type="protein sequence ID" value="AAK86247.1"/>
    <property type="molecule type" value="Genomic_DNA"/>
</dbReference>
<dbReference type="InterPro" id="IPR027785">
    <property type="entry name" value="UvrD-like_helicase_C"/>
</dbReference>
<dbReference type="GO" id="GO:0005524">
    <property type="term" value="F:ATP binding"/>
    <property type="evidence" value="ECO:0007669"/>
    <property type="project" value="InterPro"/>
</dbReference>
<keyword evidence="4" id="KW-1185">Reference proteome</keyword>
<dbReference type="BioCyc" id="AGRO:ATU0436-MONOMER"/>
<dbReference type="KEGG" id="atu:Atu0436"/>
<name>A9CKA0_AGRFC</name>
<dbReference type="PANTHER" id="PTHR11070:SF2">
    <property type="entry name" value="ATP-DEPENDENT DNA HELICASE SRS2"/>
    <property type="match status" value="1"/>
</dbReference>
<dbReference type="PIR" id="AI2629">
    <property type="entry name" value="AI2629"/>
</dbReference>
<gene>
    <name evidence="3" type="ordered locus">Atu0436</name>
</gene>
<evidence type="ECO:0000256" key="1">
    <source>
        <dbReference type="ARBA" id="ARBA00034923"/>
    </source>
</evidence>
<proteinExistence type="predicted"/>
<dbReference type="HOGENOM" id="CLU_015624_1_0_5"/>
<dbReference type="SUPFAM" id="SSF52540">
    <property type="entry name" value="P-loop containing nucleoside triphosphate hydrolases"/>
    <property type="match status" value="1"/>
</dbReference>
<evidence type="ECO:0000313" key="3">
    <source>
        <dbReference type="EMBL" id="AAK86247.1"/>
    </source>
</evidence>
<dbReference type="OrthoDB" id="7066673at2"/>
<dbReference type="Proteomes" id="UP000000813">
    <property type="component" value="Chromosome circular"/>
</dbReference>
<evidence type="ECO:0000259" key="2">
    <source>
        <dbReference type="Pfam" id="PF13538"/>
    </source>
</evidence>
<dbReference type="GO" id="GO:0043138">
    <property type="term" value="F:3'-5' DNA helicase activity"/>
    <property type="evidence" value="ECO:0007669"/>
    <property type="project" value="TreeGrafter"/>
</dbReference>
<dbReference type="InterPro" id="IPR027417">
    <property type="entry name" value="P-loop_NTPase"/>
</dbReference>
<dbReference type="PIR" id="F97411">
    <property type="entry name" value="F97411"/>
</dbReference>
<dbReference type="InterPro" id="IPR000212">
    <property type="entry name" value="DNA_helicase_UvrD/REP"/>
</dbReference>
<dbReference type="STRING" id="176299.Atu0436"/>
<reference evidence="3 4" key="2">
    <citation type="journal article" date="2001" name="Science">
        <title>Genome sequence of the plant pathogen and biotechnology agent Agrobacterium tumefaciens C58.</title>
        <authorList>
            <person name="Goodner B."/>
            <person name="Hinkle G."/>
            <person name="Gattung S."/>
            <person name="Miller N."/>
            <person name="Blanchard M."/>
            <person name="Qurollo B."/>
            <person name="Goldman B.S."/>
            <person name="Cao Y."/>
            <person name="Askenazi M."/>
            <person name="Halling C."/>
            <person name="Mullin L."/>
            <person name="Houmiel K."/>
            <person name="Gordon J."/>
            <person name="Vaudin M."/>
            <person name="Iartchouk O."/>
            <person name="Epp A."/>
            <person name="Liu F."/>
            <person name="Wollam C."/>
            <person name="Allinger M."/>
            <person name="Doughty D."/>
            <person name="Scott C."/>
            <person name="Lappas C."/>
            <person name="Markelz B."/>
            <person name="Flanagan C."/>
            <person name="Crowell C."/>
            <person name="Gurson J."/>
            <person name="Lomo C."/>
            <person name="Sear C."/>
            <person name="Strub G."/>
            <person name="Cielo C."/>
            <person name="Slater S."/>
        </authorList>
    </citation>
    <scope>NUCLEOTIDE SEQUENCE [LARGE SCALE GENOMIC DNA]</scope>
    <source>
        <strain evidence="4">C58 / ATCC 33970</strain>
    </source>
</reference>
<dbReference type="Gene3D" id="3.40.50.300">
    <property type="entry name" value="P-loop containing nucleotide triphosphate hydrolases"/>
    <property type="match status" value="2"/>
</dbReference>
<accession>A9CKA0</accession>
<dbReference type="PATRIC" id="fig|176299.10.peg.425"/>
<organism evidence="3 4">
    <name type="scientific">Agrobacterium fabrum (strain C58 / ATCC 33970)</name>
    <name type="common">Agrobacterium tumefaciens (strain C58)</name>
    <dbReference type="NCBI Taxonomy" id="176299"/>
    <lineage>
        <taxon>Bacteria</taxon>
        <taxon>Pseudomonadati</taxon>
        <taxon>Pseudomonadota</taxon>
        <taxon>Alphaproteobacteria</taxon>
        <taxon>Hyphomicrobiales</taxon>
        <taxon>Rhizobiaceae</taxon>
        <taxon>Rhizobium/Agrobacterium group</taxon>
        <taxon>Agrobacterium</taxon>
        <taxon>Agrobacterium tumefaciens complex</taxon>
    </lineage>
</organism>
<reference evidence="3 4" key="1">
    <citation type="journal article" date="2001" name="Science">
        <title>The genome of the natural genetic engineer Agrobacterium tumefaciens C58.</title>
        <authorList>
            <person name="Wood D.W."/>
            <person name="Setubal J.C."/>
            <person name="Kaul R."/>
            <person name="Monks D.E."/>
            <person name="Kitajima J.P."/>
            <person name="Okura V.K."/>
            <person name="Zhou Y."/>
            <person name="Chen L."/>
            <person name="Wood G.E."/>
            <person name="Almeida N.F.Jr."/>
            <person name="Woo L."/>
            <person name="Chen Y."/>
            <person name="Paulsen I.T."/>
            <person name="Eisen J.A."/>
            <person name="Karp P.D."/>
            <person name="Bovee D.Sr."/>
            <person name="Chapman P."/>
            <person name="Clendenning J."/>
            <person name="Deatherage G."/>
            <person name="Gillet W."/>
            <person name="Grant C."/>
            <person name="Kutyavin T."/>
            <person name="Levy R."/>
            <person name="Li M.J."/>
            <person name="McClelland E."/>
            <person name="Palmieri A."/>
            <person name="Raymond C."/>
            <person name="Rouse G."/>
            <person name="Saenphimmachak C."/>
            <person name="Wu Z."/>
            <person name="Romero P."/>
            <person name="Gordon D."/>
            <person name="Zhang S."/>
            <person name="Yoo H."/>
            <person name="Tao Y."/>
            <person name="Biddle P."/>
            <person name="Jung M."/>
            <person name="Krespan W."/>
            <person name="Perry M."/>
            <person name="Gordon-Kamm B."/>
            <person name="Liao L."/>
            <person name="Kim S."/>
            <person name="Hendrick C."/>
            <person name="Zhao Z.Y."/>
            <person name="Dolan M."/>
            <person name="Chumley F."/>
            <person name="Tingey S.V."/>
            <person name="Tomb J.F."/>
            <person name="Gordon M.P."/>
            <person name="Olson M.V."/>
            <person name="Nester E.W."/>
        </authorList>
    </citation>
    <scope>NUCLEOTIDE SEQUENCE [LARGE SCALE GENOMIC DNA]</scope>
    <source>
        <strain evidence="4">C58 / ATCC 33970</strain>
    </source>
</reference>
<feature type="domain" description="UvrD-like helicase C-terminal" evidence="2">
    <location>
        <begin position="580"/>
        <end position="630"/>
    </location>
</feature>
<dbReference type="PhylomeDB" id="A9CKA0"/>
<sequence length="718" mass="80014">MQRLESDVAEIIYGDQHVSMAQRQLVEVFGAGNVPGTLYLGYPILLNAQGNVKVDALYVSPFHGVWAFDLEHGNNDPGKQEEFEEIESSTERLYNALHSKLLEDDGLVKRSKLQVPVNVITLSVDQSFDDEYVRFLTIDQVNSALQQGVEIPRAYYERLCSVIERTATIRPKKQRAAVSKTGSRGAIIKEIEKKIANLDAFQKKAAIEIPSGVQRIRGLAGSGKTIVLALKAAFLHTKNPDWQIVITFQTRTLYQQFRRLVRQFCFEFSKSEPDWSKLLVMHAWGGATTPGLYTSFAEAASLKKMTFSEASSKYGQNGAFRGACSELLQASKAGGEIRPIYDVILIDEAQDFPAEFFELVFLYTKDPKRIVYAYDELQNLSDFDMLPAESLFGVRPDGTPNVELRNEPGRARSDIVLPICYRNSPWNLTAAHGLGFGTAREQAPNEPSNLIQLFDGSELWTDIGYSIVQGPLTAGSHVRLRRDEASTPAFFSELLSPEESLRFIQFDTLGDEVEWVANQIASNVNEDELELDDILVVIPDPYTSRSIGGKLIKSLGARGIGGHLVGVTSSLDEVFTSNSVAITSIYRAKGNEAPFVYVLGAESCSQGFGLARKRNMLFTAMTRSRAWVRVTGTGPSMANLIAEFNRIRQSNFELNFIYPTQEDLKKIRLLHRDRPQDEIDGLRQDQAAVERILLLLKSGQISASSLSPEIQAVFRNIQ</sequence>
<dbReference type="eggNOG" id="COG3972">
    <property type="taxonomic scope" value="Bacteria"/>
</dbReference>
<protein>
    <recommendedName>
        <fullName evidence="1">DNA 3'-5' helicase II</fullName>
    </recommendedName>
</protein>
<dbReference type="PANTHER" id="PTHR11070">
    <property type="entry name" value="UVRD / RECB / PCRA DNA HELICASE FAMILY MEMBER"/>
    <property type="match status" value="1"/>
</dbReference>
<dbReference type="AlphaFoldDB" id="A9CKA0"/>
<dbReference type="EnsemblBacteria" id="AAK86247">
    <property type="protein sequence ID" value="AAK86247"/>
    <property type="gene ID" value="Atu0436"/>
</dbReference>
<dbReference type="GO" id="GO:0000725">
    <property type="term" value="P:recombinational repair"/>
    <property type="evidence" value="ECO:0007669"/>
    <property type="project" value="TreeGrafter"/>
</dbReference>
<dbReference type="Pfam" id="PF13538">
    <property type="entry name" value="UvrD_C_2"/>
    <property type="match status" value="1"/>
</dbReference>
<evidence type="ECO:0000313" key="4">
    <source>
        <dbReference type="Proteomes" id="UP000000813"/>
    </source>
</evidence>